<keyword evidence="1 2" id="KW-1015">Disulfide bond</keyword>
<evidence type="ECO:0000256" key="1">
    <source>
        <dbReference type="ARBA" id="ARBA00023157"/>
    </source>
</evidence>
<feature type="disulfide bond" evidence="2">
    <location>
        <begin position="660"/>
        <end position="669"/>
    </location>
</feature>
<dbReference type="Pfam" id="PF00431">
    <property type="entry name" value="CUB"/>
    <property type="match status" value="1"/>
</dbReference>
<gene>
    <name evidence="6" type="ORF">HOLleu_04013</name>
</gene>
<dbReference type="Gene3D" id="2.60.120.290">
    <property type="entry name" value="Spermadhesin, CUB domain"/>
    <property type="match status" value="1"/>
</dbReference>
<dbReference type="InterPro" id="IPR007110">
    <property type="entry name" value="Ig-like_dom"/>
</dbReference>
<name>A0A9Q1CTJ6_HOLLE</name>
<keyword evidence="6" id="KW-0418">Kinase</keyword>
<reference evidence="6" key="1">
    <citation type="submission" date="2021-10" db="EMBL/GenBank/DDBJ databases">
        <title>Tropical sea cucumber genome reveals ecological adaptation and Cuvierian tubules defense mechanism.</title>
        <authorList>
            <person name="Chen T."/>
        </authorList>
    </citation>
    <scope>NUCLEOTIDE SEQUENCE</scope>
    <source>
        <strain evidence="6">Nanhai2018</strain>
        <tissue evidence="6">Muscle</tissue>
    </source>
</reference>
<dbReference type="SUPFAM" id="SSF48726">
    <property type="entry name" value="Immunoglobulin"/>
    <property type="match status" value="1"/>
</dbReference>
<dbReference type="PROSITE" id="PS50026">
    <property type="entry name" value="EGF_3"/>
    <property type="match status" value="2"/>
</dbReference>
<accession>A0A9Q1CTJ6</accession>
<keyword evidence="2" id="KW-0245">EGF-like domain</keyword>
<dbReference type="Pfam" id="PF07974">
    <property type="entry name" value="EGF_2"/>
    <property type="match status" value="1"/>
</dbReference>
<dbReference type="PANTHER" id="PTHR24035:SF109">
    <property type="entry name" value="PROTEIN DRAPER"/>
    <property type="match status" value="1"/>
</dbReference>
<evidence type="ECO:0000259" key="5">
    <source>
        <dbReference type="PROSITE" id="PS50835"/>
    </source>
</evidence>
<dbReference type="SUPFAM" id="SSF57196">
    <property type="entry name" value="EGF/Laminin"/>
    <property type="match status" value="1"/>
</dbReference>
<dbReference type="InterPro" id="IPR013783">
    <property type="entry name" value="Ig-like_fold"/>
</dbReference>
<dbReference type="SUPFAM" id="SSF49854">
    <property type="entry name" value="Spermadhesin, CUB domain"/>
    <property type="match status" value="1"/>
</dbReference>
<dbReference type="EMBL" id="JAIZAY010000001">
    <property type="protein sequence ID" value="KAJ8050708.1"/>
    <property type="molecule type" value="Genomic_DNA"/>
</dbReference>
<keyword evidence="6" id="KW-0675">Receptor</keyword>
<evidence type="ECO:0000313" key="7">
    <source>
        <dbReference type="Proteomes" id="UP001152320"/>
    </source>
</evidence>
<dbReference type="CDD" id="cd00054">
    <property type="entry name" value="EGF_CA"/>
    <property type="match status" value="1"/>
</dbReference>
<proteinExistence type="predicted"/>
<dbReference type="InterPro" id="IPR000742">
    <property type="entry name" value="EGF"/>
</dbReference>
<dbReference type="InterPro" id="IPR035914">
    <property type="entry name" value="Sperma_CUB_dom_sf"/>
</dbReference>
<evidence type="ECO:0000256" key="2">
    <source>
        <dbReference type="PROSITE-ProRule" id="PRU00076"/>
    </source>
</evidence>
<organism evidence="6 7">
    <name type="scientific">Holothuria leucospilota</name>
    <name type="common">Black long sea cucumber</name>
    <name type="synonym">Mertensiothuria leucospilota</name>
    <dbReference type="NCBI Taxonomy" id="206669"/>
    <lineage>
        <taxon>Eukaryota</taxon>
        <taxon>Metazoa</taxon>
        <taxon>Echinodermata</taxon>
        <taxon>Eleutherozoa</taxon>
        <taxon>Echinozoa</taxon>
        <taxon>Holothuroidea</taxon>
        <taxon>Aspidochirotacea</taxon>
        <taxon>Aspidochirotida</taxon>
        <taxon>Holothuriidae</taxon>
        <taxon>Holothuria</taxon>
    </lineage>
</organism>
<dbReference type="PROSITE" id="PS01180">
    <property type="entry name" value="CUB"/>
    <property type="match status" value="1"/>
</dbReference>
<comment type="caution">
    <text evidence="2">Lacks conserved residue(s) required for the propagation of feature annotation.</text>
</comment>
<feature type="domain" description="EGF-like" evidence="4">
    <location>
        <begin position="399"/>
        <end position="429"/>
    </location>
</feature>
<dbReference type="OrthoDB" id="10252017at2759"/>
<feature type="disulfide bond" evidence="2">
    <location>
        <begin position="403"/>
        <end position="413"/>
    </location>
</feature>
<dbReference type="PROSITE" id="PS50835">
    <property type="entry name" value="IG_LIKE"/>
    <property type="match status" value="1"/>
</dbReference>
<dbReference type="Gene3D" id="2.170.300.10">
    <property type="entry name" value="Tie2 ligand-binding domain superfamily"/>
    <property type="match status" value="1"/>
</dbReference>
<keyword evidence="7" id="KW-1185">Reference proteome</keyword>
<feature type="domain" description="EGF-like" evidence="4">
    <location>
        <begin position="634"/>
        <end position="670"/>
    </location>
</feature>
<dbReference type="PANTHER" id="PTHR24035">
    <property type="entry name" value="MULTIPLE EPIDERMAL GROWTH FACTOR-LIKE DOMAINS PROTEIN"/>
    <property type="match status" value="1"/>
</dbReference>
<dbReference type="Proteomes" id="UP001152320">
    <property type="component" value="Chromosome 1"/>
</dbReference>
<keyword evidence="6" id="KW-0808">Transferase</keyword>
<sequence>MGATNVAVMFSILDFDADPGEILYAFREFDAPSGTVFPADIFMGDADAADAIVNTNIRARGHRVFVQFTPSKINYKRRGARLRVMFAEADAALACTAGSTESVVLSDDLPAGAITTPNHPLNYDINSECYYRITSPEGSQIYMELLGNLQVQGNEDFVFVYDVRESSNPVLLRIFSFLSSRPFDEIATGTNELQVVFTDNGATTRRGFFMRLTFIDADVDCSGEGTNNDQCTCDDVAGGSRCEVDGTTDFTVLPTPTSAADFTDACTANTVIRLQYNSDSANALLGPSTYFAGSGAAVMCQWTIVGPTGSYMAIIFRAFDLELTVEGLTLRFVDGREAFGFSMYSSDVVDLPYTRDGTTFPLLDTPLILDSNRIRIIYDGNTADVATYPGVIFEVHLLGKDTCTEPCLNGGQCDAFCTCNLGHQGEFCEQTTPPDYTCLVKHPYVTPHFAYPVILHAIAGNNTFTSDDFTFDLYGPASFDGNLPSNAVITQEDYGNILTLPSDCDQKDRSTRFGAFSCIFEGDDYIDPVVVPVIVNPTSEHLFPVGRVTKTVSVGDPSVTLSVEHLLSKPDRLRWRFNGIVQQKWSGMSSITIQNIEIDDCGIYECFIRGEDGVEYDKVTYRLIVRACRSYMYNPPACSSTCPLCRNGGTCSDVYGTCICPPGFSGDTCEELLDGHTIGRNTTLTCNGLGISTNGCKGLLFCLPDPGGCMCMSGWTGHDCQTPCPPLKFGLECQFDCNCYDGDPCDAATGACPSGCEPPFTGSNCQLAVR</sequence>
<dbReference type="InterPro" id="IPR052108">
    <property type="entry name" value="MEGF/SIB"/>
</dbReference>
<comment type="caution">
    <text evidence="6">The sequence shown here is derived from an EMBL/GenBank/DDBJ whole genome shotgun (WGS) entry which is preliminary data.</text>
</comment>
<dbReference type="SMART" id="SM00042">
    <property type="entry name" value="CUB"/>
    <property type="match status" value="1"/>
</dbReference>
<dbReference type="PROSITE" id="PS01186">
    <property type="entry name" value="EGF_2"/>
    <property type="match status" value="1"/>
</dbReference>
<dbReference type="Gene3D" id="2.60.40.10">
    <property type="entry name" value="Immunoglobulins"/>
    <property type="match status" value="1"/>
</dbReference>
<dbReference type="InterPro" id="IPR013111">
    <property type="entry name" value="EGF_extracell"/>
</dbReference>
<dbReference type="CDD" id="cd00041">
    <property type="entry name" value="CUB"/>
    <property type="match status" value="1"/>
</dbReference>
<feature type="domain" description="CUB" evidence="3">
    <location>
        <begin position="95"/>
        <end position="215"/>
    </location>
</feature>
<feature type="domain" description="Ig-like" evidence="5">
    <location>
        <begin position="528"/>
        <end position="620"/>
    </location>
</feature>
<protein>
    <submittedName>
        <fullName evidence="6">Tyrosine-protein kinase receptor Tie-1</fullName>
    </submittedName>
</protein>
<dbReference type="AlphaFoldDB" id="A0A9Q1CTJ6"/>
<feature type="disulfide bond" evidence="2">
    <location>
        <begin position="419"/>
        <end position="428"/>
    </location>
</feature>
<evidence type="ECO:0000259" key="3">
    <source>
        <dbReference type="PROSITE" id="PS01180"/>
    </source>
</evidence>
<dbReference type="SMART" id="SM00181">
    <property type="entry name" value="EGF"/>
    <property type="match status" value="3"/>
</dbReference>
<dbReference type="PROSITE" id="PS00022">
    <property type="entry name" value="EGF_1"/>
    <property type="match status" value="3"/>
</dbReference>
<dbReference type="GO" id="GO:0016301">
    <property type="term" value="F:kinase activity"/>
    <property type="evidence" value="ECO:0007669"/>
    <property type="project" value="UniProtKB-KW"/>
</dbReference>
<evidence type="ECO:0000259" key="4">
    <source>
        <dbReference type="PROSITE" id="PS50026"/>
    </source>
</evidence>
<evidence type="ECO:0000313" key="6">
    <source>
        <dbReference type="EMBL" id="KAJ8050708.1"/>
    </source>
</evidence>
<dbReference type="InterPro" id="IPR000859">
    <property type="entry name" value="CUB_dom"/>
</dbReference>
<dbReference type="InterPro" id="IPR036179">
    <property type="entry name" value="Ig-like_dom_sf"/>
</dbReference>